<dbReference type="NCBIfam" id="NF040712">
    <property type="entry name" value="SepH"/>
    <property type="match status" value="1"/>
</dbReference>
<name>A0A511YU60_9CELL</name>
<feature type="compositionally biased region" description="Basic and acidic residues" evidence="1">
    <location>
        <begin position="394"/>
        <end position="404"/>
    </location>
</feature>
<feature type="compositionally biased region" description="Acidic residues" evidence="1">
    <location>
        <begin position="300"/>
        <end position="309"/>
    </location>
</feature>
<sequence>MLSHLVLALVLALVLGLGHRTILPDPERHTGPPPGRTPASMAPSYVGGAMSELTLVGLDDDGEHVVLEGPDGQRFRVRNDEALRAAVRRDRPHLEQARVEAAGALPPREIQARVRAGETAEEIAEASGMPVELVRRYDGPVLAERSWVADQARATRIGHEPSAPVLGDLVTDRLATREVRQTSWDAFRVGTGPWTVEVRFEVGGADRSARWSYDAANRRVRALDDEARWLSETELPDAPVRRHLAPVRDRVFDVEVADALRPLLASVDLPVAAEPEPDDEPTHALLDDLAGRRGVRQELAEDDEDEEEFPGFGPQHAFDFENPELTVPAAHPPASHPEEATDARVLRMPSKAGSPAAERASHPSSPSHPSGADGTDHAAEPAAHAAPDAGGDAARAEIPHDGPRSRGKRGRASVPSWDEIVFGARHE</sequence>
<evidence type="ECO:0000313" key="4">
    <source>
        <dbReference type="Proteomes" id="UP000321484"/>
    </source>
</evidence>
<evidence type="ECO:0000313" key="3">
    <source>
        <dbReference type="EMBL" id="GEN78730.1"/>
    </source>
</evidence>
<comment type="caution">
    <text evidence="3">The sequence shown here is derived from an EMBL/GenBank/DDBJ whole genome shotgun (WGS) entry which is preliminary data.</text>
</comment>
<gene>
    <name evidence="3" type="ORF">AFE02nite_04640</name>
</gene>
<feature type="compositionally biased region" description="Basic and acidic residues" evidence="1">
    <location>
        <begin position="336"/>
        <end position="345"/>
    </location>
</feature>
<protein>
    <recommendedName>
        <fullName evidence="2">DUF3071 domain-containing protein</fullName>
    </recommendedName>
</protein>
<dbReference type="InterPro" id="IPR047682">
    <property type="entry name" value="SepH-like"/>
</dbReference>
<keyword evidence="4" id="KW-1185">Reference proteome</keyword>
<dbReference type="EMBL" id="BJYK01000001">
    <property type="protein sequence ID" value="GEN78730.1"/>
    <property type="molecule type" value="Genomic_DNA"/>
</dbReference>
<organism evidence="3 4">
    <name type="scientific">Actinotalea fermentans</name>
    <dbReference type="NCBI Taxonomy" id="43671"/>
    <lineage>
        <taxon>Bacteria</taxon>
        <taxon>Bacillati</taxon>
        <taxon>Actinomycetota</taxon>
        <taxon>Actinomycetes</taxon>
        <taxon>Micrococcales</taxon>
        <taxon>Cellulomonadaceae</taxon>
        <taxon>Actinotalea</taxon>
    </lineage>
</organism>
<accession>A0A511YU60</accession>
<evidence type="ECO:0000259" key="2">
    <source>
        <dbReference type="Pfam" id="PF11268"/>
    </source>
</evidence>
<feature type="compositionally biased region" description="Low complexity" evidence="1">
    <location>
        <begin position="380"/>
        <end position="393"/>
    </location>
</feature>
<dbReference type="InterPro" id="IPR021421">
    <property type="entry name" value="DUF3071"/>
</dbReference>
<feature type="region of interest" description="Disordered" evidence="1">
    <location>
        <begin position="298"/>
        <end position="427"/>
    </location>
</feature>
<dbReference type="Proteomes" id="UP000321484">
    <property type="component" value="Unassembled WGS sequence"/>
</dbReference>
<dbReference type="Pfam" id="PF11268">
    <property type="entry name" value="DUF3071"/>
    <property type="match status" value="1"/>
</dbReference>
<reference evidence="3 4" key="1">
    <citation type="submission" date="2019-07" db="EMBL/GenBank/DDBJ databases">
        <title>Whole genome shotgun sequence of Actinotalea fermentans NBRC 105374.</title>
        <authorList>
            <person name="Hosoyama A."/>
            <person name="Uohara A."/>
            <person name="Ohji S."/>
            <person name="Ichikawa N."/>
        </authorList>
    </citation>
    <scope>NUCLEOTIDE SEQUENCE [LARGE SCALE GENOMIC DNA]</scope>
    <source>
        <strain evidence="3 4">NBRC 105374</strain>
    </source>
</reference>
<proteinExistence type="predicted"/>
<dbReference type="AlphaFoldDB" id="A0A511YU60"/>
<evidence type="ECO:0000256" key="1">
    <source>
        <dbReference type="SAM" id="MobiDB-lite"/>
    </source>
</evidence>
<feature type="domain" description="DUF3071" evidence="2">
    <location>
        <begin position="50"/>
        <end position="213"/>
    </location>
</feature>
<feature type="compositionally biased region" description="Low complexity" evidence="1">
    <location>
        <begin position="354"/>
        <end position="372"/>
    </location>
</feature>